<proteinExistence type="predicted"/>
<dbReference type="PANTHER" id="PTHR33566:SF1">
    <property type="entry name" value="EN_SPM-LIKE TRANSPOSON-RELATED"/>
    <property type="match status" value="1"/>
</dbReference>
<dbReference type="PANTHER" id="PTHR33566">
    <property type="entry name" value="EN/SPM-LIKE TRANSPOSON-RELATED"/>
    <property type="match status" value="1"/>
</dbReference>
<sequence length="1650" mass="185648">MHSLSKLKLSNVLSTQPVLTKFNVQSSTTYYAAFATTNSSTTFISSASEFHNPTTPTTTASIDTKIDKTQEEIKTTNDNREDIEGEGEKEEEGHSQCSSLVRSSQSGQVMVLKKGTMDFYEQHAYDVESEAIHRLDMKLDALVQQYGEWKSMIFAREQTQAMNSYNPWPVHEPFEHSYNPWPINEPYGNSHNQWSSYEPYDNTYNSEWRNHQDFSWSHNEVNTYEQSIVRQVADLVVMEQPNSYSKSKKRALEEDDTVGNVERDYRFKILLPNGICVGLVMRCPKPRMLFEDFLRLVKDEYDLTLRKFKSMKPTRPIQWNSGRAYVEDANDNKIRNIMDFEKFKPYKCHMLRLYNMWDLTPDTDLLMELPEAYTFETALADLIDNSLQAVWTNGKDERRLISVDIAEDRISIFDTGPGMDGSDENSIVKWGKMGASLHRSYKVKAIGGKPPYLTVQISKPKLKGLDQFQLMCKLKDIYFPYIQCDEVSKTGKTTRPIEFQVNGVDLAEVEGGEVAITNLHSCNGPDFVLHLQFFSKQGSATTTSPGSGPSQKANARLKCVYFPIKEGRESIEMIMEKLKSEGCGVTENYYESFSRVSIRRLGRLLPDARWVLIICFIADTDAGFNPTHSKTDLAQKNPFTTTLKKFGVKPLKEEKEINVEIYRAGKLLTPLQLEKDYQDWLLQMHDLYDEEINCGEDQPVLVINPKNKKTLGITSDVVRVHQVLKRKGTTWKRGQKIKVLKGACAGVHKNNIYATLEYFLIEGFQGDAGGLPDENGCVLALNDGITSLDICSSLSLPISVIDSGKCVCMDNIDWDRQVEKQLDKTPSTIDLLNTTQCQELGIDGALPVNANAEQAPPRKIVAVIRPASFDSSSPSTNLDQKYIVKNNSEMVMEVKFSATNKLKDVRNIYTSRVTPSSCKGFQGLYIFNLGCKFPEFFQTAGAYTFSFYLTESSCKSCERRILVKGSSKIGKWRLLSNKQSSEFNVRVGSCFPPLSIACHDIYDNRIPFASLLEVMVKLKTSKSVSIYVHKFKTHLSADKLTLNIKDIVIESNELDTIRPHYKASLEISSRHELVSVSIPCQVTPGPLKHVTARPPILENILLRGSVIKELKLEMFDAYGNHVEEGLEVELNVDGFCCEDPFGLKRKVPECCTAGSILEDVVFEIVDSKGDIDVTVHDDEKSGQSHTLTIKSASISMEDSIRYAFRHGRCSVPAIPLPLNEGLFCIVAAHSRYSELHLSVKIPVVEAPEVKPEIQASSSSKMVVPLEASPSLKNVDNLMMTIVDNEKEIMKYGLQIKKYEDKSKVLNDRKARIEQILFGLEASIEPHILNHPCSLTTKEEIIKRIESKDQSAAAIFCGLNKEFSPQINFMEEVVGPVALIGTVCTNLLSSVLAEYLGEDQMLAVVCRSFEAACALEMYEKNGEVDFTCALHAQAAALGKSIVGRFNVICLEDISPYTGLINGSDLQRRLALPDPILPSGNVPLGFLGYAVNMVNLDGHHLRTMTLAGYGLRETLFYRLFGKLQIYVTREYMIQARACIKYGAVSLDGGILRENGIISLGHGNPEICFPVILSDAEMHMSPEITEKLKEIEKCKSELDKTECSIKENSKAHEKSLKKFHKKKDKYTNLLSSIEPVRLEYQSDVKRNLDICPK</sequence>
<gene>
    <name evidence="2" type="ORF">LWI29_021226</name>
</gene>
<protein>
    <submittedName>
        <fullName evidence="2">Uncharacterized protein</fullName>
    </submittedName>
</protein>
<feature type="region of interest" description="Disordered" evidence="1">
    <location>
        <begin position="75"/>
        <end position="100"/>
    </location>
</feature>
<keyword evidence="3" id="KW-1185">Reference proteome</keyword>
<evidence type="ECO:0000313" key="3">
    <source>
        <dbReference type="Proteomes" id="UP001168877"/>
    </source>
</evidence>
<evidence type="ECO:0000256" key="1">
    <source>
        <dbReference type="SAM" id="MobiDB-lite"/>
    </source>
</evidence>
<dbReference type="SUPFAM" id="SSF55874">
    <property type="entry name" value="ATPase domain of HSP90 chaperone/DNA topoisomerase II/histidine kinase"/>
    <property type="match status" value="1"/>
</dbReference>
<evidence type="ECO:0000313" key="2">
    <source>
        <dbReference type="EMBL" id="KAK0592557.1"/>
    </source>
</evidence>
<dbReference type="Proteomes" id="UP001168877">
    <property type="component" value="Unassembled WGS sequence"/>
</dbReference>
<reference evidence="2" key="2">
    <citation type="submission" date="2023-06" db="EMBL/GenBank/DDBJ databases">
        <authorList>
            <person name="Swenson N.G."/>
            <person name="Wegrzyn J.L."/>
            <person name="Mcevoy S.L."/>
        </authorList>
    </citation>
    <scope>NUCLEOTIDE SEQUENCE</scope>
    <source>
        <strain evidence="2">NS2018</strain>
        <tissue evidence="2">Leaf</tissue>
    </source>
</reference>
<name>A0AA39VTW2_ACESA</name>
<dbReference type="EMBL" id="JAUESC010000380">
    <property type="protein sequence ID" value="KAK0592557.1"/>
    <property type="molecule type" value="Genomic_DNA"/>
</dbReference>
<organism evidence="2 3">
    <name type="scientific">Acer saccharum</name>
    <name type="common">Sugar maple</name>
    <dbReference type="NCBI Taxonomy" id="4024"/>
    <lineage>
        <taxon>Eukaryota</taxon>
        <taxon>Viridiplantae</taxon>
        <taxon>Streptophyta</taxon>
        <taxon>Embryophyta</taxon>
        <taxon>Tracheophyta</taxon>
        <taxon>Spermatophyta</taxon>
        <taxon>Magnoliopsida</taxon>
        <taxon>eudicotyledons</taxon>
        <taxon>Gunneridae</taxon>
        <taxon>Pentapetalae</taxon>
        <taxon>rosids</taxon>
        <taxon>malvids</taxon>
        <taxon>Sapindales</taxon>
        <taxon>Sapindaceae</taxon>
        <taxon>Hippocastanoideae</taxon>
        <taxon>Acereae</taxon>
        <taxon>Acer</taxon>
    </lineage>
</organism>
<reference evidence="2" key="1">
    <citation type="journal article" date="2022" name="Plant J.">
        <title>Strategies of tolerance reflected in two North American maple genomes.</title>
        <authorList>
            <person name="McEvoy S.L."/>
            <person name="Sezen U.U."/>
            <person name="Trouern-Trend A."/>
            <person name="McMahon S.M."/>
            <person name="Schaberg P.G."/>
            <person name="Yang J."/>
            <person name="Wegrzyn J.L."/>
            <person name="Swenson N.G."/>
        </authorList>
    </citation>
    <scope>NUCLEOTIDE SEQUENCE</scope>
    <source>
        <strain evidence="2">NS2018</strain>
    </source>
</reference>
<accession>A0AA39VTW2</accession>
<comment type="caution">
    <text evidence="2">The sequence shown here is derived from an EMBL/GenBank/DDBJ whole genome shotgun (WGS) entry which is preliminary data.</text>
</comment>
<dbReference type="InterPro" id="IPR036890">
    <property type="entry name" value="HATPase_C_sf"/>
</dbReference>